<keyword evidence="1" id="KW-0175">Coiled coil</keyword>
<protein>
    <recommendedName>
        <fullName evidence="4">PE domain-containing protein</fullName>
    </recommendedName>
</protein>
<evidence type="ECO:0000256" key="1">
    <source>
        <dbReference type="SAM" id="Coils"/>
    </source>
</evidence>
<keyword evidence="3" id="KW-1185">Reference proteome</keyword>
<sequence length="115" mass="12607">MQSLKQIADSGGFAISKPGAEAYVKAIQDAEDDLKKIDAHLHRIQEEVRLGTSPDAQAMAKYNLENAIGGPGTIGLVPAIDQLKTALREAKEAMQKAAENYDRVEQEIEQTHRSY</sequence>
<feature type="coiled-coil region" evidence="1">
    <location>
        <begin position="80"/>
        <end position="114"/>
    </location>
</feature>
<dbReference type="KEGG" id="apre:CNX65_09175"/>
<dbReference type="AlphaFoldDB" id="A0A290Z338"/>
<dbReference type="EMBL" id="CP023445">
    <property type="protein sequence ID" value="ATE53446.1"/>
    <property type="molecule type" value="Genomic_DNA"/>
</dbReference>
<accession>A0A290Z338</accession>
<evidence type="ECO:0000313" key="2">
    <source>
        <dbReference type="EMBL" id="ATE53446.1"/>
    </source>
</evidence>
<dbReference type="RefSeq" id="WP_096492388.1">
    <property type="nucleotide sequence ID" value="NZ_CP023445.1"/>
</dbReference>
<reference evidence="2" key="1">
    <citation type="submission" date="2017-09" db="EMBL/GenBank/DDBJ databases">
        <title>Complete Genome Sequence of ansamitocin-producing Bacterium Actinosynnema pretiosum X47.</title>
        <authorList>
            <person name="Cao G."/>
            <person name="Zong G."/>
            <person name="Zhong C."/>
            <person name="Fu J."/>
        </authorList>
    </citation>
    <scope>NUCLEOTIDE SEQUENCE [LARGE SCALE GENOMIC DNA]</scope>
    <source>
        <strain evidence="2">X47</strain>
    </source>
</reference>
<gene>
    <name evidence="2" type="ORF">CNX65_09175</name>
</gene>
<proteinExistence type="predicted"/>
<dbReference type="Proteomes" id="UP000218505">
    <property type="component" value="Chromosome"/>
</dbReference>
<name>A0A290Z338_9PSEU</name>
<organism evidence="2 3">
    <name type="scientific">Actinosynnema pretiosum</name>
    <dbReference type="NCBI Taxonomy" id="42197"/>
    <lineage>
        <taxon>Bacteria</taxon>
        <taxon>Bacillati</taxon>
        <taxon>Actinomycetota</taxon>
        <taxon>Actinomycetes</taxon>
        <taxon>Pseudonocardiales</taxon>
        <taxon>Pseudonocardiaceae</taxon>
        <taxon>Actinosynnema</taxon>
    </lineage>
</organism>
<evidence type="ECO:0008006" key="4">
    <source>
        <dbReference type="Google" id="ProtNLM"/>
    </source>
</evidence>
<evidence type="ECO:0000313" key="3">
    <source>
        <dbReference type="Proteomes" id="UP000218505"/>
    </source>
</evidence>